<protein>
    <submittedName>
        <fullName evidence="1">Uncharacterized protein</fullName>
    </submittedName>
</protein>
<organism evidence="1 2">
    <name type="scientific">Candidatus Nitrobium versatile</name>
    <dbReference type="NCBI Taxonomy" id="2884831"/>
    <lineage>
        <taxon>Bacteria</taxon>
        <taxon>Pseudomonadati</taxon>
        <taxon>Nitrospirota</taxon>
        <taxon>Nitrospiria</taxon>
        <taxon>Nitrospirales</taxon>
        <taxon>Nitrospiraceae</taxon>
        <taxon>Candidatus Nitrobium</taxon>
    </lineage>
</organism>
<gene>
    <name evidence="1" type="ORF">K8I29_07630</name>
</gene>
<dbReference type="EMBL" id="JAIOIV010000063">
    <property type="protein sequence ID" value="MBZ0156072.1"/>
    <property type="molecule type" value="Genomic_DNA"/>
</dbReference>
<dbReference type="Proteomes" id="UP000705867">
    <property type="component" value="Unassembled WGS sequence"/>
</dbReference>
<proteinExistence type="predicted"/>
<sequence length="74" mass="8834">MDFSSKAADEVRRLSLAESFRDDMDIVAKQRHNPFVKEGRVDTDAYIEFVTQFNEFINHEPKPFQRIIDRDMRL</sequence>
<accession>A0A953J7J7</accession>
<name>A0A953J7J7_9BACT</name>
<evidence type="ECO:0000313" key="2">
    <source>
        <dbReference type="Proteomes" id="UP000705867"/>
    </source>
</evidence>
<reference evidence="1" key="1">
    <citation type="journal article" date="2021" name="bioRxiv">
        <title>Unraveling nitrogen, sulfur and carbon metabolic pathways and microbial community transcriptional responses to substrate deprivation and toxicity stresses in a bioreactor mimicking anoxic brackish coastal sediment conditions.</title>
        <authorList>
            <person name="Martins P.D."/>
            <person name="Echeveste M.J."/>
            <person name="Arshad A."/>
            <person name="Kurth J."/>
            <person name="Ouboter H."/>
            <person name="Jetten M.S.M."/>
            <person name="Welte C.U."/>
        </authorList>
    </citation>
    <scope>NUCLEOTIDE SEQUENCE</scope>
    <source>
        <strain evidence="1">MAG_39</strain>
    </source>
</reference>
<comment type="caution">
    <text evidence="1">The sequence shown here is derived from an EMBL/GenBank/DDBJ whole genome shotgun (WGS) entry which is preliminary data.</text>
</comment>
<evidence type="ECO:0000313" key="1">
    <source>
        <dbReference type="EMBL" id="MBZ0156072.1"/>
    </source>
</evidence>
<reference evidence="1" key="2">
    <citation type="submission" date="2021-08" db="EMBL/GenBank/DDBJ databases">
        <authorList>
            <person name="Dalcin Martins P."/>
        </authorList>
    </citation>
    <scope>NUCLEOTIDE SEQUENCE</scope>
    <source>
        <strain evidence="1">MAG_39</strain>
    </source>
</reference>
<dbReference type="AlphaFoldDB" id="A0A953J7J7"/>